<reference evidence="2 3" key="2">
    <citation type="submission" date="2024-07" db="EMBL/GenBank/DDBJ databases">
        <authorList>
            <person name="Akdeniz Z."/>
        </authorList>
    </citation>
    <scope>NUCLEOTIDE SEQUENCE [LARGE SCALE GENOMIC DNA]</scope>
</reference>
<keyword evidence="3" id="KW-1185">Reference proteome</keyword>
<dbReference type="AlphaFoldDB" id="A0AA86Q7M4"/>
<dbReference type="Proteomes" id="UP001642409">
    <property type="component" value="Unassembled WGS sequence"/>
</dbReference>
<dbReference type="PANTHER" id="PTHR46759:SF1">
    <property type="entry name" value="LEUCINE-RICH REPEAT-CONTAINING PROTEIN 72"/>
    <property type="match status" value="1"/>
</dbReference>
<evidence type="ECO:0000313" key="1">
    <source>
        <dbReference type="EMBL" id="CAI9953939.1"/>
    </source>
</evidence>
<dbReference type="EMBL" id="CATOUU010000842">
    <property type="protein sequence ID" value="CAI9953939.1"/>
    <property type="molecule type" value="Genomic_DNA"/>
</dbReference>
<comment type="caution">
    <text evidence="1">The sequence shown here is derived from an EMBL/GenBank/DDBJ whole genome shotgun (WGS) entry which is preliminary data.</text>
</comment>
<name>A0AA86Q7M4_9EUKA</name>
<sequence length="198" mass="22659">MTGLTKLSLNSCDLCNTETLRPLTNLIVLSLNGNQDINIYTLQYLTKLTSLYLNSCGVVSLDFLRPLTKLEVLDIYDNKVVFIQPILELKYLSILSAGYNKLIDIQTIEQHSNFKNFVLNIQDLPTNEELKVANILRIINHPVIKFKQIYKQACQLNIKSNIFKKKLNECLQKLYSNQVSFIAQAAFILQNQNAEGFQ</sequence>
<accession>A0AA86Q7M4</accession>
<reference evidence="1" key="1">
    <citation type="submission" date="2023-06" db="EMBL/GenBank/DDBJ databases">
        <authorList>
            <person name="Kurt Z."/>
        </authorList>
    </citation>
    <scope>NUCLEOTIDE SEQUENCE</scope>
</reference>
<organism evidence="1">
    <name type="scientific">Hexamita inflata</name>
    <dbReference type="NCBI Taxonomy" id="28002"/>
    <lineage>
        <taxon>Eukaryota</taxon>
        <taxon>Metamonada</taxon>
        <taxon>Diplomonadida</taxon>
        <taxon>Hexamitidae</taxon>
        <taxon>Hexamitinae</taxon>
        <taxon>Hexamita</taxon>
    </lineage>
</organism>
<protein>
    <submittedName>
        <fullName evidence="1">Leucine-rich repeat domain-containing protein</fullName>
    </submittedName>
    <submittedName>
        <fullName evidence="2">Leucine-rich_repeat domain-containing protein</fullName>
    </submittedName>
</protein>
<proteinExistence type="predicted"/>
<dbReference type="EMBL" id="CAXDID020000341">
    <property type="protein sequence ID" value="CAL6079690.1"/>
    <property type="molecule type" value="Genomic_DNA"/>
</dbReference>
<dbReference type="PANTHER" id="PTHR46759">
    <property type="entry name" value="LEUCINE-RICH REPEAT-CONTAINING PROTEIN 72"/>
    <property type="match status" value="1"/>
</dbReference>
<dbReference type="SUPFAM" id="SSF52058">
    <property type="entry name" value="L domain-like"/>
    <property type="match status" value="1"/>
</dbReference>
<dbReference type="InterPro" id="IPR032675">
    <property type="entry name" value="LRR_dom_sf"/>
</dbReference>
<evidence type="ECO:0000313" key="2">
    <source>
        <dbReference type="EMBL" id="CAL6079690.1"/>
    </source>
</evidence>
<dbReference type="InterPro" id="IPR042655">
    <property type="entry name" value="LRC72"/>
</dbReference>
<evidence type="ECO:0000313" key="3">
    <source>
        <dbReference type="Proteomes" id="UP001642409"/>
    </source>
</evidence>
<gene>
    <name evidence="1" type="ORF">HINF_LOCUS41584</name>
    <name evidence="2" type="ORF">HINF_LOCUS59508</name>
</gene>
<dbReference type="Gene3D" id="3.80.10.10">
    <property type="entry name" value="Ribonuclease Inhibitor"/>
    <property type="match status" value="1"/>
</dbReference>